<dbReference type="PANTHER" id="PTHR42646">
    <property type="entry name" value="FLAP ENDONUCLEASE XNI"/>
    <property type="match status" value="1"/>
</dbReference>
<evidence type="ECO:0000256" key="2">
    <source>
        <dbReference type="ARBA" id="ARBA00022801"/>
    </source>
</evidence>
<dbReference type="Pfam" id="PF01367">
    <property type="entry name" value="5_3_exonuc"/>
    <property type="match status" value="1"/>
</dbReference>
<dbReference type="Gene3D" id="1.10.150.20">
    <property type="entry name" value="5' to 3' exonuclease, C-terminal subdomain"/>
    <property type="match status" value="1"/>
</dbReference>
<dbReference type="InterPro" id="IPR008918">
    <property type="entry name" value="HhH2"/>
</dbReference>
<dbReference type="CDD" id="cd09898">
    <property type="entry name" value="H3TH_53EXO"/>
    <property type="match status" value="1"/>
</dbReference>
<dbReference type="InterPro" id="IPR029060">
    <property type="entry name" value="PIN-like_dom_sf"/>
</dbReference>
<dbReference type="SMART" id="SM00475">
    <property type="entry name" value="53EXOc"/>
    <property type="match status" value="1"/>
</dbReference>
<dbReference type="GO" id="GO:0017108">
    <property type="term" value="F:5'-flap endonuclease activity"/>
    <property type="evidence" value="ECO:0007669"/>
    <property type="project" value="InterPro"/>
</dbReference>
<organism evidence="5">
    <name type="scientific">Pseudomonas phage HRDY3</name>
    <dbReference type="NCBI Taxonomy" id="3236930"/>
    <lineage>
        <taxon>Viruses</taxon>
    </lineage>
</organism>
<dbReference type="InterPro" id="IPR002421">
    <property type="entry name" value="5-3_exonuclease"/>
</dbReference>
<evidence type="ECO:0000259" key="4">
    <source>
        <dbReference type="SMART" id="SM00475"/>
    </source>
</evidence>
<evidence type="ECO:0000256" key="1">
    <source>
        <dbReference type="ARBA" id="ARBA00022722"/>
    </source>
</evidence>
<name>A0AB39CDV7_9VIRU</name>
<dbReference type="GO" id="GO:0008409">
    <property type="term" value="F:5'-3' exonuclease activity"/>
    <property type="evidence" value="ECO:0007669"/>
    <property type="project" value="InterPro"/>
</dbReference>
<dbReference type="InterPro" id="IPR036279">
    <property type="entry name" value="5-3_exonuclease_C_sf"/>
</dbReference>
<proteinExistence type="predicted"/>
<dbReference type="SMART" id="SM00279">
    <property type="entry name" value="HhH2"/>
    <property type="match status" value="1"/>
</dbReference>
<dbReference type="Pfam" id="PF02739">
    <property type="entry name" value="5_3_exonuc_N"/>
    <property type="match status" value="1"/>
</dbReference>
<dbReference type="GO" id="GO:0003677">
    <property type="term" value="F:DNA binding"/>
    <property type="evidence" value="ECO:0007669"/>
    <property type="project" value="UniProtKB-KW"/>
</dbReference>
<feature type="domain" description="5'-3' exonuclease" evidence="4">
    <location>
        <begin position="1"/>
        <end position="258"/>
    </location>
</feature>
<sequence>MTLLSVDGTNTMHRAYHAVRPMSYKGFPTNAIVGYINILRANIREYGATHVLNSFDRPGQNFRHEIHPEYKGTRPKDPEKSKSLAKQLPVIVELLDAMGFAVFGKKGVEADDVIGSTAVGYEGGLAYILSGDKDFAQLLNHDHVRLINPNKKVVVSRKNCKEIYGVAAKRMVDFLMLDGDDIDNIPGIPGVGAKTAILLIEEFGKAEKIPVERFPKRARETVNTKKILKLNRQLVTIRHDLYDANTELDLSISKVNVKAFTRICEKYGLDQLKKSILK</sequence>
<dbReference type="InterPro" id="IPR020046">
    <property type="entry name" value="5-3_exonucl_a-hlix_arch_N"/>
</dbReference>
<dbReference type="SUPFAM" id="SSF88723">
    <property type="entry name" value="PIN domain-like"/>
    <property type="match status" value="1"/>
</dbReference>
<accession>A0AB39CDV7</accession>
<keyword evidence="5" id="KW-0269">Exonuclease</keyword>
<reference evidence="5" key="1">
    <citation type="submission" date="2024-07" db="EMBL/GenBank/DDBJ databases">
        <authorList>
            <person name="Bringhurst R.M."/>
            <person name="Homer T.E."/>
        </authorList>
    </citation>
    <scope>NUCLEOTIDE SEQUENCE</scope>
</reference>
<keyword evidence="3" id="KW-0238">DNA-binding</keyword>
<protein>
    <submittedName>
        <fullName evidence="5">5'-3' exonuclease</fullName>
    </submittedName>
</protein>
<keyword evidence="1" id="KW-0540">Nuclease</keyword>
<dbReference type="InterPro" id="IPR020045">
    <property type="entry name" value="DNA_polI_H3TH"/>
</dbReference>
<dbReference type="GO" id="GO:0033567">
    <property type="term" value="P:DNA replication, Okazaki fragment processing"/>
    <property type="evidence" value="ECO:0007669"/>
    <property type="project" value="InterPro"/>
</dbReference>
<dbReference type="SUPFAM" id="SSF47807">
    <property type="entry name" value="5' to 3' exonuclease, C-terminal subdomain"/>
    <property type="match status" value="1"/>
</dbReference>
<dbReference type="InterPro" id="IPR038969">
    <property type="entry name" value="FEN"/>
</dbReference>
<dbReference type="Gene3D" id="3.40.50.1010">
    <property type="entry name" value="5'-nuclease"/>
    <property type="match status" value="1"/>
</dbReference>
<keyword evidence="2" id="KW-0378">Hydrolase</keyword>
<evidence type="ECO:0000313" key="5">
    <source>
        <dbReference type="EMBL" id="XDJ15137.1"/>
    </source>
</evidence>
<dbReference type="EMBL" id="PQ015379">
    <property type="protein sequence ID" value="XDJ15137.1"/>
    <property type="molecule type" value="Genomic_DNA"/>
</dbReference>
<dbReference type="PANTHER" id="PTHR42646:SF2">
    <property type="entry name" value="5'-3' EXONUCLEASE FAMILY PROTEIN"/>
    <property type="match status" value="1"/>
</dbReference>
<dbReference type="CDD" id="cd09859">
    <property type="entry name" value="PIN_53EXO"/>
    <property type="match status" value="1"/>
</dbReference>
<evidence type="ECO:0000256" key="3">
    <source>
        <dbReference type="ARBA" id="ARBA00023125"/>
    </source>
</evidence>